<dbReference type="PANTHER" id="PTHR21561:SF12">
    <property type="entry name" value="INO80 COMPLEX SUBUNIT B"/>
    <property type="match status" value="1"/>
</dbReference>
<evidence type="ECO:0000313" key="3">
    <source>
        <dbReference type="EMBL" id="KAF9459776.1"/>
    </source>
</evidence>
<reference evidence="3" key="1">
    <citation type="submission" date="2020-11" db="EMBL/GenBank/DDBJ databases">
        <authorList>
            <consortium name="DOE Joint Genome Institute"/>
            <person name="Ahrendt S."/>
            <person name="Riley R."/>
            <person name="Andreopoulos W."/>
            <person name="Labutti K."/>
            <person name="Pangilinan J."/>
            <person name="Ruiz-Duenas F.J."/>
            <person name="Barrasa J.M."/>
            <person name="Sanchez-Garcia M."/>
            <person name="Camarero S."/>
            <person name="Miyauchi S."/>
            <person name="Serrano A."/>
            <person name="Linde D."/>
            <person name="Babiker R."/>
            <person name="Drula E."/>
            <person name="Ayuso-Fernandez I."/>
            <person name="Pacheco R."/>
            <person name="Padilla G."/>
            <person name="Ferreira P."/>
            <person name="Barriuso J."/>
            <person name="Kellner H."/>
            <person name="Castanera R."/>
            <person name="Alfaro M."/>
            <person name="Ramirez L."/>
            <person name="Pisabarro A.G."/>
            <person name="Kuo A."/>
            <person name="Tritt A."/>
            <person name="Lipzen A."/>
            <person name="He G."/>
            <person name="Yan M."/>
            <person name="Ng V."/>
            <person name="Cullen D."/>
            <person name="Martin F."/>
            <person name="Rosso M.-N."/>
            <person name="Henrissat B."/>
            <person name="Hibbett D."/>
            <person name="Martinez A.T."/>
            <person name="Grigoriev I.V."/>
        </authorList>
    </citation>
    <scope>NUCLEOTIDE SEQUENCE</scope>
    <source>
        <strain evidence="3">CBS 247.69</strain>
    </source>
</reference>
<sequence>MPVTTRTRRLTRKSRIDLQIDSDVEMDEPEPQPTPEEEEGANVDVEAVGEAEGDDEENDVEEEDEDEPEEEEDEEEDQIESDADDAQPASNLSPSRSRLKIKLKMPAQRETPVIESEDSDSESLPSTSTRPMTTRQAVLASVLDSTHVSLGGSRQKKKPLNESELALRREETARKRKNLSEKKLEDEKAETINRLLKKQSRPRNKRNTAQRTNDMDDVPLPLSLAGTRTNSNSNSTHNSVGRKRGKKIVRAVDNEEQDDGDDDEAMECVDEEDGEALEPEVRTPTMYRWVSSVKMKEGGEPTMAITFSVPVSAMPPQPQSLPLESTDVNARLPAPKICAAPGCGKPMRYRVVKDWAKGACGITCLKVVETSIAAAG</sequence>
<feature type="compositionally biased region" description="Basic residues" evidence="1">
    <location>
        <begin position="240"/>
        <end position="249"/>
    </location>
</feature>
<accession>A0A9P5Y1R0</accession>
<dbReference type="InterPro" id="IPR006880">
    <property type="entry name" value="INO80B_C"/>
</dbReference>
<dbReference type="SMART" id="SM01406">
    <property type="entry name" value="PAPA-1"/>
    <property type="match status" value="1"/>
</dbReference>
<feature type="compositionally biased region" description="Acidic residues" evidence="1">
    <location>
        <begin position="20"/>
        <end position="85"/>
    </location>
</feature>
<dbReference type="PANTHER" id="PTHR21561">
    <property type="entry name" value="INO80 COMPLEX SUBUNIT B"/>
    <property type="match status" value="1"/>
</dbReference>
<dbReference type="GO" id="GO:0031011">
    <property type="term" value="C:Ino80 complex"/>
    <property type="evidence" value="ECO:0007669"/>
    <property type="project" value="InterPro"/>
</dbReference>
<proteinExistence type="predicted"/>
<feature type="compositionally biased region" description="Basic and acidic residues" evidence="1">
    <location>
        <begin position="159"/>
        <end position="191"/>
    </location>
</feature>
<evidence type="ECO:0000256" key="1">
    <source>
        <dbReference type="SAM" id="MobiDB-lite"/>
    </source>
</evidence>
<gene>
    <name evidence="3" type="ORF">BDZ94DRAFT_1267341</name>
</gene>
<organism evidence="3 4">
    <name type="scientific">Collybia nuda</name>
    <dbReference type="NCBI Taxonomy" id="64659"/>
    <lineage>
        <taxon>Eukaryota</taxon>
        <taxon>Fungi</taxon>
        <taxon>Dikarya</taxon>
        <taxon>Basidiomycota</taxon>
        <taxon>Agaricomycotina</taxon>
        <taxon>Agaricomycetes</taxon>
        <taxon>Agaricomycetidae</taxon>
        <taxon>Agaricales</taxon>
        <taxon>Tricholomatineae</taxon>
        <taxon>Clitocybaceae</taxon>
        <taxon>Collybia</taxon>
    </lineage>
</organism>
<feature type="region of interest" description="Disordered" evidence="1">
    <location>
        <begin position="1"/>
        <end position="266"/>
    </location>
</feature>
<evidence type="ECO:0000259" key="2">
    <source>
        <dbReference type="SMART" id="SM01406"/>
    </source>
</evidence>
<feature type="compositionally biased region" description="Acidic residues" evidence="1">
    <location>
        <begin position="254"/>
        <end position="266"/>
    </location>
</feature>
<dbReference type="AlphaFoldDB" id="A0A9P5Y1R0"/>
<comment type="caution">
    <text evidence="3">The sequence shown here is derived from an EMBL/GenBank/DDBJ whole genome shotgun (WGS) entry which is preliminary data.</text>
</comment>
<keyword evidence="4" id="KW-1185">Reference proteome</keyword>
<evidence type="ECO:0000313" key="4">
    <source>
        <dbReference type="Proteomes" id="UP000807353"/>
    </source>
</evidence>
<feature type="compositionally biased region" description="Basic residues" evidence="1">
    <location>
        <begin position="1"/>
        <end position="13"/>
    </location>
</feature>
<dbReference type="InterPro" id="IPR029523">
    <property type="entry name" value="INO80B/Ies2"/>
</dbReference>
<dbReference type="EMBL" id="MU150310">
    <property type="protein sequence ID" value="KAF9459776.1"/>
    <property type="molecule type" value="Genomic_DNA"/>
</dbReference>
<name>A0A9P5Y1R0_9AGAR</name>
<feature type="compositionally biased region" description="Basic residues" evidence="1">
    <location>
        <begin position="195"/>
        <end position="208"/>
    </location>
</feature>
<dbReference type="Pfam" id="PF04795">
    <property type="entry name" value="PAPA-1"/>
    <property type="match status" value="1"/>
</dbReference>
<feature type="domain" description="INO80 complex subunit B-like conserved region" evidence="2">
    <location>
        <begin position="164"/>
        <end position="313"/>
    </location>
</feature>
<dbReference type="Proteomes" id="UP000807353">
    <property type="component" value="Unassembled WGS sequence"/>
</dbReference>
<protein>
    <recommendedName>
        <fullName evidence="2">INO80 complex subunit B-like conserved region domain-containing protein</fullName>
    </recommendedName>
</protein>
<feature type="compositionally biased region" description="Low complexity" evidence="1">
    <location>
        <begin position="229"/>
        <end position="239"/>
    </location>
</feature>
<dbReference type="GO" id="GO:0006338">
    <property type="term" value="P:chromatin remodeling"/>
    <property type="evidence" value="ECO:0007669"/>
    <property type="project" value="InterPro"/>
</dbReference>
<dbReference type="OrthoDB" id="2021186at2759"/>